<dbReference type="AlphaFoldDB" id="A0A1F7YL51"/>
<dbReference type="EMBL" id="MGGI01000005">
    <property type="protein sequence ID" value="OGM27245.1"/>
    <property type="molecule type" value="Genomic_DNA"/>
</dbReference>
<sequence>MSKVKKLIILATPLFLSIFFIARNYINNARAQVADVSIYYDGPATFDSLGASYKIVVNSGINNIGFVKLTAKFDQTKINLAGNPQVSNLFKNQIVLTNAGEANSTGSVSIDLGVSPADKDNPPSGTFEIATLNFVPVSVDSFQTTLTFDNLGFQIVDMNASELTTMSSDSIISVNPISPTPTPTAVPTSTPTVTSTPTPIITPTPGSYVNGTAILTLVGPDSPFIFIDDTFNVNLNLATSEPLAGVDAVIKYDQNKIQILEITDDELLSDKTISTFDNVTGTLRISQTQSTGSGYLGSGDMIGITFKAIGLGTTSLDFDFQSDSKTESNAISYVNGNDVLSQPNSLNLNIVNHASVRLALTTDADTNLGNGHDVAGTLYTTNNNFTTGFQTNELGFAGSWQIDDSLIGESATFYVKVLGYLRRKVVVNIVSGNNLIDAGKLVSGDMNNDSVINNIDLSLLYDNWFKPGNGDYNKDDIVNSYDYWLLTSNFFKIDE</sequence>
<dbReference type="SUPFAM" id="SSF49384">
    <property type="entry name" value="Carbohydrate-binding domain"/>
    <property type="match status" value="1"/>
</dbReference>
<gene>
    <name evidence="2" type="ORF">A2627_03230</name>
</gene>
<organism evidence="2 3">
    <name type="scientific">Candidatus Woesebacteria bacterium RIFCSPHIGHO2_01_FULL_39_28</name>
    <dbReference type="NCBI Taxonomy" id="1802496"/>
    <lineage>
        <taxon>Bacteria</taxon>
        <taxon>Candidatus Woeseibacteriota</taxon>
    </lineage>
</organism>
<evidence type="ECO:0000259" key="1">
    <source>
        <dbReference type="Pfam" id="PF00963"/>
    </source>
</evidence>
<evidence type="ECO:0000313" key="2">
    <source>
        <dbReference type="EMBL" id="OGM27245.1"/>
    </source>
</evidence>
<dbReference type="InterPro" id="IPR002102">
    <property type="entry name" value="Cohesin_dom"/>
</dbReference>
<comment type="caution">
    <text evidence="2">The sequence shown here is derived from an EMBL/GenBank/DDBJ whole genome shotgun (WGS) entry which is preliminary data.</text>
</comment>
<dbReference type="Gene3D" id="2.60.40.680">
    <property type="match status" value="1"/>
</dbReference>
<dbReference type="GO" id="GO:0000272">
    <property type="term" value="P:polysaccharide catabolic process"/>
    <property type="evidence" value="ECO:0007669"/>
    <property type="project" value="InterPro"/>
</dbReference>
<dbReference type="InterPro" id="IPR036439">
    <property type="entry name" value="Dockerin_dom_sf"/>
</dbReference>
<dbReference type="CDD" id="cd08547">
    <property type="entry name" value="Type_II_cohesin"/>
    <property type="match status" value="1"/>
</dbReference>
<accession>A0A1F7YL51</accession>
<dbReference type="GO" id="GO:0030246">
    <property type="term" value="F:carbohydrate binding"/>
    <property type="evidence" value="ECO:0007669"/>
    <property type="project" value="InterPro"/>
</dbReference>
<protein>
    <recommendedName>
        <fullName evidence="1">Cohesin domain-containing protein</fullName>
    </recommendedName>
</protein>
<name>A0A1F7YL51_9BACT</name>
<proteinExistence type="predicted"/>
<feature type="domain" description="Cohesin" evidence="1">
    <location>
        <begin position="229"/>
        <end position="312"/>
    </location>
</feature>
<evidence type="ECO:0000313" key="3">
    <source>
        <dbReference type="Proteomes" id="UP000178851"/>
    </source>
</evidence>
<reference evidence="2 3" key="1">
    <citation type="journal article" date="2016" name="Nat. Commun.">
        <title>Thousands of microbial genomes shed light on interconnected biogeochemical processes in an aquifer system.</title>
        <authorList>
            <person name="Anantharaman K."/>
            <person name="Brown C.T."/>
            <person name="Hug L.A."/>
            <person name="Sharon I."/>
            <person name="Castelle C.J."/>
            <person name="Probst A.J."/>
            <person name="Thomas B.C."/>
            <person name="Singh A."/>
            <person name="Wilkins M.J."/>
            <person name="Karaoz U."/>
            <person name="Brodie E.L."/>
            <person name="Williams K.H."/>
            <person name="Hubbard S.S."/>
            <person name="Banfield J.F."/>
        </authorList>
    </citation>
    <scope>NUCLEOTIDE SEQUENCE [LARGE SCALE GENOMIC DNA]</scope>
</reference>
<dbReference type="SUPFAM" id="SSF63446">
    <property type="entry name" value="Type I dockerin domain"/>
    <property type="match status" value="1"/>
</dbReference>
<dbReference type="Pfam" id="PF00963">
    <property type="entry name" value="Cohesin"/>
    <property type="match status" value="1"/>
</dbReference>
<dbReference type="InterPro" id="IPR008965">
    <property type="entry name" value="CBM2/CBM3_carb-bd_dom_sf"/>
</dbReference>
<dbReference type="Proteomes" id="UP000178851">
    <property type="component" value="Unassembled WGS sequence"/>
</dbReference>